<dbReference type="Proteomes" id="UP000006906">
    <property type="component" value="Chromosome 12"/>
</dbReference>
<dbReference type="GO" id="GO:0004672">
    <property type="term" value="F:protein kinase activity"/>
    <property type="evidence" value="ECO:0000318"/>
    <property type="project" value="GO_Central"/>
</dbReference>
<dbReference type="RefSeq" id="XP_042918410.1">
    <property type="nucleotide sequence ID" value="XM_043068315.1"/>
</dbReference>
<dbReference type="InterPro" id="IPR011009">
    <property type="entry name" value="Kinase-like_dom_sf"/>
</dbReference>
<reference evidence="5 6" key="1">
    <citation type="journal article" date="2007" name="Science">
        <title>The Chlamydomonas genome reveals the evolution of key animal and plant functions.</title>
        <authorList>
            <person name="Merchant S.S."/>
            <person name="Prochnik S.E."/>
            <person name="Vallon O."/>
            <person name="Harris E.H."/>
            <person name="Karpowicz S.J."/>
            <person name="Witman G.B."/>
            <person name="Terry A."/>
            <person name="Salamov A."/>
            <person name="Fritz-Laylin L.K."/>
            <person name="Marechal-Drouard L."/>
            <person name="Marshall W.F."/>
            <person name="Qu L.H."/>
            <person name="Nelson D.R."/>
            <person name="Sanderfoot A.A."/>
            <person name="Spalding M.H."/>
            <person name="Kapitonov V.V."/>
            <person name="Ren Q."/>
            <person name="Ferris P."/>
            <person name="Lindquist E."/>
            <person name="Shapiro H."/>
            <person name="Lucas S.M."/>
            <person name="Grimwood J."/>
            <person name="Schmutz J."/>
            <person name="Cardol P."/>
            <person name="Cerutti H."/>
            <person name="Chanfreau G."/>
            <person name="Chen C.L."/>
            <person name="Cognat V."/>
            <person name="Croft M.T."/>
            <person name="Dent R."/>
            <person name="Dutcher S."/>
            <person name="Fernandez E."/>
            <person name="Fukuzawa H."/>
            <person name="Gonzalez-Ballester D."/>
            <person name="Gonzalez-Halphen D."/>
            <person name="Hallmann A."/>
            <person name="Hanikenne M."/>
            <person name="Hippler M."/>
            <person name="Inwood W."/>
            <person name="Jabbari K."/>
            <person name="Kalanon M."/>
            <person name="Kuras R."/>
            <person name="Lefebvre P.A."/>
            <person name="Lemaire S.D."/>
            <person name="Lobanov A.V."/>
            <person name="Lohr M."/>
            <person name="Manuell A."/>
            <person name="Meier I."/>
            <person name="Mets L."/>
            <person name="Mittag M."/>
            <person name="Mittelmeier T."/>
            <person name="Moroney J.V."/>
            <person name="Moseley J."/>
            <person name="Napoli C."/>
            <person name="Nedelcu A.M."/>
            <person name="Niyogi K."/>
            <person name="Novoselov S.V."/>
            <person name="Paulsen I.T."/>
            <person name="Pazour G."/>
            <person name="Purton S."/>
            <person name="Ral J.P."/>
            <person name="Riano-Pachon D.M."/>
            <person name="Riekhof W."/>
            <person name="Rymarquis L."/>
            <person name="Schroda M."/>
            <person name="Stern D."/>
            <person name="Umen J."/>
            <person name="Willows R."/>
            <person name="Wilson N."/>
            <person name="Zimmer S.L."/>
            <person name="Allmer J."/>
            <person name="Balk J."/>
            <person name="Bisova K."/>
            <person name="Chen C.J."/>
            <person name="Elias M."/>
            <person name="Gendler K."/>
            <person name="Hauser C."/>
            <person name="Lamb M.R."/>
            <person name="Ledford H."/>
            <person name="Long J.C."/>
            <person name="Minagawa J."/>
            <person name="Page M.D."/>
            <person name="Pan J."/>
            <person name="Pootakham W."/>
            <person name="Roje S."/>
            <person name="Rose A."/>
            <person name="Stahlberg E."/>
            <person name="Terauchi A.M."/>
            <person name="Yang P."/>
            <person name="Ball S."/>
            <person name="Bowler C."/>
            <person name="Dieckmann C.L."/>
            <person name="Gladyshev V.N."/>
            <person name="Green P."/>
            <person name="Jorgensen R."/>
            <person name="Mayfield S."/>
            <person name="Mueller-Roeber B."/>
            <person name="Rajamani S."/>
            <person name="Sayre R.T."/>
            <person name="Brokstein P."/>
            <person name="Dubchak I."/>
            <person name="Goodstein D."/>
            <person name="Hornick L."/>
            <person name="Huang Y.W."/>
            <person name="Jhaveri J."/>
            <person name="Luo Y."/>
            <person name="Martinez D."/>
            <person name="Ngau W.C."/>
            <person name="Otillar B."/>
            <person name="Poliakov A."/>
            <person name="Porter A."/>
            <person name="Szajkowski L."/>
            <person name="Werner G."/>
            <person name="Zhou K."/>
            <person name="Grigoriev I.V."/>
            <person name="Rokhsar D.S."/>
            <person name="Grossman A.R."/>
        </authorList>
    </citation>
    <scope>NUCLEOTIDE SEQUENCE [LARGE SCALE GENOMIC DNA]</scope>
    <source>
        <strain evidence="6">CC-503</strain>
        <strain evidence="5">CC-503 cw92 mt+</strain>
    </source>
</reference>
<dbReference type="PROSITE" id="PS50011">
    <property type="entry name" value="PROTEIN_KINASE_DOM"/>
    <property type="match status" value="1"/>
</dbReference>
<proteinExistence type="predicted"/>
<dbReference type="InterPro" id="IPR017441">
    <property type="entry name" value="Protein_kinase_ATP_BS"/>
</dbReference>
<dbReference type="PANTHER" id="PTHR44329:SF214">
    <property type="entry name" value="PROTEIN KINASE DOMAIN-CONTAINING PROTEIN"/>
    <property type="match status" value="1"/>
</dbReference>
<keyword evidence="6" id="KW-1185">Reference proteome</keyword>
<feature type="region of interest" description="Disordered" evidence="2">
    <location>
        <begin position="900"/>
        <end position="923"/>
    </location>
</feature>
<dbReference type="InterPro" id="IPR000719">
    <property type="entry name" value="Prot_kinase_dom"/>
</dbReference>
<dbReference type="Pfam" id="PF07714">
    <property type="entry name" value="PK_Tyr_Ser-Thr"/>
    <property type="match status" value="1"/>
</dbReference>
<dbReference type="Gramene" id="PNW75196">
    <property type="protein sequence ID" value="PNW75196"/>
    <property type="gene ID" value="CHLRE_12g516750v5"/>
</dbReference>
<feature type="compositionally biased region" description="Low complexity" evidence="2">
    <location>
        <begin position="1220"/>
        <end position="1244"/>
    </location>
</feature>
<evidence type="ECO:0000256" key="2">
    <source>
        <dbReference type="SAM" id="MobiDB-lite"/>
    </source>
</evidence>
<dbReference type="GeneID" id="5728761"/>
<evidence type="ECO:0000313" key="6">
    <source>
        <dbReference type="Proteomes" id="UP000006906"/>
    </source>
</evidence>
<feature type="binding site" evidence="1">
    <location>
        <position position="1113"/>
    </location>
    <ligand>
        <name>ATP</name>
        <dbReference type="ChEBI" id="CHEBI:30616"/>
    </ligand>
</feature>
<dbReference type="OrthoDB" id="5979581at2759"/>
<accession>A0A2K3D3V1</accession>
<dbReference type="GO" id="GO:0005737">
    <property type="term" value="C:cytoplasm"/>
    <property type="evidence" value="ECO:0000318"/>
    <property type="project" value="GO_Central"/>
</dbReference>
<dbReference type="RefSeq" id="XP_042918411.1">
    <property type="nucleotide sequence ID" value="XM_043068316.1"/>
</dbReference>
<keyword evidence="1" id="KW-0547">Nucleotide-binding</keyword>
<dbReference type="SUPFAM" id="SSF56112">
    <property type="entry name" value="Protein kinase-like (PK-like)"/>
    <property type="match status" value="1"/>
</dbReference>
<dbReference type="EMBL" id="CM008973">
    <property type="protein sequence ID" value="PNW75196.1"/>
    <property type="molecule type" value="Genomic_DNA"/>
</dbReference>
<dbReference type="ExpressionAtlas" id="A0A2K3D3V1">
    <property type="expression patterns" value="baseline"/>
</dbReference>
<feature type="region of interest" description="Disordered" evidence="2">
    <location>
        <begin position="1001"/>
        <end position="1040"/>
    </location>
</feature>
<feature type="chain" id="PRO_5014294302" description="Protein kinase domain-containing protein" evidence="3">
    <location>
        <begin position="36"/>
        <end position="1495"/>
    </location>
</feature>
<dbReference type="PANTHER" id="PTHR44329">
    <property type="entry name" value="SERINE/THREONINE-PROTEIN KINASE TNNI3K-RELATED"/>
    <property type="match status" value="1"/>
</dbReference>
<protein>
    <recommendedName>
        <fullName evidence="4">Protein kinase domain-containing protein</fullName>
    </recommendedName>
</protein>
<sequence length="1495" mass="153558">MRVTEARPVRRLRVRFRPLQALTLLAAVLITSAAAAAIGECSAADGAATGVQALSSLSGGQVAQGVLATPVTATWDFKGRPDVLAMPQGTAVNLSCLTALNATVAAPSAAVGSVFLQPTALDLSAASGLSMAGVSLSTDCATVLAYQQYLCTSLRAAGSLTMEPGVVRFGRWRDGFTSLDNVNLTCPTSAGAAAVAVPCRLVSVQTAAELLEAFTVHAAAAAAAGANLTIVLASNVTVQRSASPSHVPAPVPAPLLANISLVGSALLGRPVLDLQLQTWLWDVGPTVWVTLSNLSCVNLAPGYISAGRPYSPYGLLSDRLWAFKRSTRQVIIHDCTLVMPPDELSYTRYWITFLVSPVPEAQALAAWLKVTNVTVDAVNASGVYYRSLQSAVTSFERVHVTDSLGPGYPLLPPVSLDIKQLQSASVPLTSVNQANSAPDLLLAMDPHHSTPDGSGLRWVLLVGNVSTGEGGAVAWANALEATTTGDNANSMGGSSADAAAARAAGFGNATAIIPGSTVIECGYATGFMRLGLGGQTAALGVPAGARLVMRRLVLTELAARGGSYSRSDPLAVLSSPLWGVSLAAGASKTRLENCTLVVSAEELQLLQQALLPAAQLAAVVAAGPAGGTGANATANSTGSAGTGGNASKLTFDTALVEATRSFFMNANDLSVNTTGSVLLLRIAYVTTDLYTLTNCVFRAPVAADGEWSGPNLTALGVPYDTGSSSSSGRGGAPVGAIVGAVVGGCCALLAAGVTALLVLRRRRQQHGRLKRGRDAGAGDDPYAQYLQRGAATDGAGADAGPYGNVDGNTSIAAGVAIAGDGPRSRCSLDRLSALTDSGQVMRPGARSSAADVTALAIMFKGGAGPSVTTSTVSCSGGPTGELPRLLAGLAAPAEAASSAQGGVGSAAGRSSHPSSSASSGLLKLRSPYTTTGAVTNMTSKALAAMAAAEASALRSDGLPVGGSGDKLTRAPTDSFDAAPSTTTLRQHGPAGAAALCATMRTGSSTGGPITAGPGAGDSRHTPPSASSGSRDVARTGANAVESSNASSAVSLWQVPGAPGTTRGASTVNQMHAMIAAFGRNFNDQQLQVHGLIGKGAHGTVYRGTWRGLSVAIKSMVFGPDDHARHQQRPLMEAAISSNLTHPNIVTTYSYELREVQHELASLSPELSQQGGGWRLLIIQEFCDAGPLRSLVDCGFFLTPPQQHIKRPPSRMLEQQRASRKSVAAASAVASGEAGGAKEQQQQQQPERSAAGHGIRGSSTSSDDDEDDARVSRMLRRAGGTFGPGMFEGCERVKPNKPFRPALEDVPADVPGGRPASSLQAALRYVEAALQIARGLQHIHEKNIVHGDLNPNNVLLVRAPGTPLGFCLKVSDFGLSVRVGEGQSHLSNLFQGTPYYCAPEVMLSGKVGKSADLYSLGIMLWELQNGTRPPWRMGVRLRTYPSLNTGELEFGPDTPPRYACLARECFHASSAARPSVGVVVAALERIRDELTVMSNV</sequence>
<keyword evidence="3" id="KW-0732">Signal</keyword>
<evidence type="ECO:0000256" key="3">
    <source>
        <dbReference type="SAM" id="SignalP"/>
    </source>
</evidence>
<evidence type="ECO:0000256" key="1">
    <source>
        <dbReference type="PROSITE-ProRule" id="PRU10141"/>
    </source>
</evidence>
<dbReference type="GO" id="GO:0007165">
    <property type="term" value="P:signal transduction"/>
    <property type="evidence" value="ECO:0000318"/>
    <property type="project" value="GO_Central"/>
</dbReference>
<evidence type="ECO:0000313" key="5">
    <source>
        <dbReference type="EMBL" id="PNW75197.1"/>
    </source>
</evidence>
<keyword evidence="1" id="KW-0067">ATP-binding</keyword>
<dbReference type="STRING" id="3055.A0A2K3D3V1"/>
<evidence type="ECO:0000259" key="4">
    <source>
        <dbReference type="PROSITE" id="PS50011"/>
    </source>
</evidence>
<feature type="compositionally biased region" description="Low complexity" evidence="2">
    <location>
        <begin position="1002"/>
        <end position="1012"/>
    </location>
</feature>
<dbReference type="KEGG" id="cre:CHLRE_12g516750v5"/>
<gene>
    <name evidence="5" type="ORF">CHLRE_12g516750v5</name>
</gene>
<dbReference type="PaxDb" id="3055-EDO96536"/>
<dbReference type="Gene3D" id="3.30.200.20">
    <property type="entry name" value="Phosphorylase Kinase, domain 1"/>
    <property type="match status" value="1"/>
</dbReference>
<feature type="domain" description="Protein kinase" evidence="4">
    <location>
        <begin position="1086"/>
        <end position="1485"/>
    </location>
</feature>
<organism evidence="5 6">
    <name type="scientific">Chlamydomonas reinhardtii</name>
    <name type="common">Chlamydomonas smithii</name>
    <dbReference type="NCBI Taxonomy" id="3055"/>
    <lineage>
        <taxon>Eukaryota</taxon>
        <taxon>Viridiplantae</taxon>
        <taxon>Chlorophyta</taxon>
        <taxon>core chlorophytes</taxon>
        <taxon>Chlorophyceae</taxon>
        <taxon>CS clade</taxon>
        <taxon>Chlamydomonadales</taxon>
        <taxon>Chlamydomonadaceae</taxon>
        <taxon>Chlamydomonas</taxon>
    </lineage>
</organism>
<dbReference type="Gramene" id="PNW75197">
    <property type="protein sequence ID" value="PNW75197"/>
    <property type="gene ID" value="CHLRE_12g516750v5"/>
</dbReference>
<dbReference type="PROSITE" id="PS00107">
    <property type="entry name" value="PROTEIN_KINASE_ATP"/>
    <property type="match status" value="1"/>
</dbReference>
<dbReference type="Gene3D" id="1.10.510.10">
    <property type="entry name" value="Transferase(Phosphotransferase) domain 1"/>
    <property type="match status" value="1"/>
</dbReference>
<feature type="region of interest" description="Disordered" evidence="2">
    <location>
        <begin position="1202"/>
        <end position="1269"/>
    </location>
</feature>
<dbReference type="InterPro" id="IPR001245">
    <property type="entry name" value="Ser-Thr/Tyr_kinase_cat_dom"/>
</dbReference>
<reference evidence="5" key="2">
    <citation type="submission" date="2017-07" db="EMBL/GenBank/DDBJ databases">
        <title>WGS assembly of Chlamydomonas reinhardtii.</title>
        <authorList>
            <consortium name="Chlamydomonas Annotation Team"/>
            <consortium name="JGI Annotation Team"/>
            <person name="Merchant S.S."/>
            <person name="Prochnik S.E."/>
            <person name="Vallon O."/>
            <person name="Harris E.H."/>
            <person name="Karpowicz S.J."/>
            <person name="Witman G.B."/>
            <person name="Terry A."/>
            <person name="Salamov A."/>
            <person name="Fritz-Laylin L.K."/>
            <person name="Marechal-Drouard L."/>
            <person name="Marshall W.F."/>
            <person name="Qu L.H."/>
            <person name="Nelson D.R."/>
            <person name="Sanderfoot A.A."/>
            <person name="Spalding M.H."/>
            <person name="Kapitonov V.V."/>
            <person name="Ren Q."/>
            <person name="Ferris P."/>
            <person name="Lindquist E."/>
            <person name="Shapiro H."/>
            <person name="Lucas S.M."/>
            <person name="Grimwood J."/>
            <person name="Schmutz J."/>
            <person name="Grigoriev I.V."/>
            <person name="Rokhsar D.S."/>
        </authorList>
    </citation>
    <scope>NUCLEOTIDE SEQUENCE</scope>
    <source>
        <strain evidence="5">CC-503 cw92 mt+</strain>
    </source>
</reference>
<dbReference type="CDD" id="cd12087">
    <property type="entry name" value="TM_EGFR-like"/>
    <property type="match status" value="1"/>
</dbReference>
<dbReference type="InterPro" id="IPR051681">
    <property type="entry name" value="Ser/Thr_Kinases-Pseudokinases"/>
</dbReference>
<dbReference type="EMBL" id="CM008973">
    <property type="protein sequence ID" value="PNW75197.1"/>
    <property type="molecule type" value="Genomic_DNA"/>
</dbReference>
<dbReference type="GO" id="GO:0005524">
    <property type="term" value="F:ATP binding"/>
    <property type="evidence" value="ECO:0007669"/>
    <property type="project" value="UniProtKB-UniRule"/>
</dbReference>
<name>A0A2K3D3V1_CHLRE</name>
<feature type="signal peptide" evidence="3">
    <location>
        <begin position="1"/>
        <end position="35"/>
    </location>
</feature>